<evidence type="ECO:0000256" key="6">
    <source>
        <dbReference type="ARBA" id="ARBA00022777"/>
    </source>
</evidence>
<evidence type="ECO:0000256" key="1">
    <source>
        <dbReference type="ARBA" id="ARBA00000085"/>
    </source>
</evidence>
<dbReference type="Proteomes" id="UP000509658">
    <property type="component" value="Chromosome"/>
</dbReference>
<keyword evidence="9" id="KW-0472">Membrane</keyword>
<dbReference type="GO" id="GO:0005524">
    <property type="term" value="F:ATP binding"/>
    <property type="evidence" value="ECO:0007669"/>
    <property type="project" value="UniProtKB-KW"/>
</dbReference>
<dbReference type="PANTHER" id="PTHR43711">
    <property type="entry name" value="TWO-COMPONENT HISTIDINE KINASE"/>
    <property type="match status" value="1"/>
</dbReference>
<comment type="catalytic activity">
    <reaction evidence="1">
        <text>ATP + protein L-histidine = ADP + protein N-phospho-L-histidine.</text>
        <dbReference type="EC" id="2.7.13.3"/>
    </reaction>
</comment>
<feature type="domain" description="Histidine kinase" evidence="10">
    <location>
        <begin position="53"/>
        <end position="235"/>
    </location>
</feature>
<evidence type="ECO:0000256" key="4">
    <source>
        <dbReference type="ARBA" id="ARBA00022679"/>
    </source>
</evidence>
<reference evidence="12 13" key="1">
    <citation type="submission" date="2020-05" db="EMBL/GenBank/DDBJ databases">
        <title>Horizontal transmission and recombination maintain forever young bacterial symbiont genomes.</title>
        <authorList>
            <person name="Russell S.L."/>
            <person name="Pepper-Tunick E."/>
            <person name="Svedberg J."/>
            <person name="Byrne A."/>
            <person name="Ruelas Castillo J."/>
            <person name="Vollmers C."/>
            <person name="Beinart R.A."/>
            <person name="Corbett-Detig R."/>
        </authorList>
    </citation>
    <scope>NUCLEOTIDE SEQUENCE [LARGE SCALE GENOMIC DNA]</scope>
    <source>
        <strain evidence="12">Santa_Monica_outfall</strain>
    </source>
</reference>
<sequence>MLRDITLRKAMEQALRDSHDELERRVELRTEQLLLAKDEAEQANRAKSEFLSRMSHELRTPMNAVLGFAQLLEVDEALGEDQLDSIQEILQAGNHLLELINEVLDIARIESGRFALICEEVNLELLFEECSKLMQPLLLQRSLSLSSDVAVCDGLEFYGDYTRIKQVVLNLLSNAAKYNHDNGSIELSCGLFEERVRISVTDSGFGISESHQSEMFEAFNRLGQEGARLRAVVSA</sequence>
<protein>
    <recommendedName>
        <fullName evidence="3">histidine kinase</fullName>
        <ecNumber evidence="3">2.7.13.3</ecNumber>
    </recommendedName>
</protein>
<accession>A0A6N0HSH2</accession>
<keyword evidence="4" id="KW-0808">Transferase</keyword>
<evidence type="ECO:0000259" key="11">
    <source>
        <dbReference type="PROSITE" id="PS50113"/>
    </source>
</evidence>
<name>A0A6N0HSH2_9GAMM</name>
<organism evidence="12 13">
    <name type="scientific">Candidatus Reidiella endopervernicosa</name>
    <dbReference type="NCBI Taxonomy" id="2738883"/>
    <lineage>
        <taxon>Bacteria</taxon>
        <taxon>Pseudomonadati</taxon>
        <taxon>Pseudomonadota</taxon>
        <taxon>Gammaproteobacteria</taxon>
        <taxon>Candidatus Reidiella</taxon>
    </lineage>
</organism>
<dbReference type="InterPro" id="IPR003661">
    <property type="entry name" value="HisK_dim/P_dom"/>
</dbReference>
<dbReference type="SUPFAM" id="SSF55874">
    <property type="entry name" value="ATPase domain of HSP90 chaperone/DNA topoisomerase II/histidine kinase"/>
    <property type="match status" value="1"/>
</dbReference>
<dbReference type="KEGG" id="rev:HUE57_02210"/>
<evidence type="ECO:0000256" key="2">
    <source>
        <dbReference type="ARBA" id="ARBA00004370"/>
    </source>
</evidence>
<dbReference type="SUPFAM" id="SSF47384">
    <property type="entry name" value="Homodimeric domain of signal transducing histidine kinase"/>
    <property type="match status" value="1"/>
</dbReference>
<dbReference type="PROSITE" id="PS50113">
    <property type="entry name" value="PAC"/>
    <property type="match status" value="1"/>
</dbReference>
<dbReference type="GO" id="GO:0016020">
    <property type="term" value="C:membrane"/>
    <property type="evidence" value="ECO:0007669"/>
    <property type="project" value="UniProtKB-SubCell"/>
</dbReference>
<dbReference type="Pfam" id="PF02518">
    <property type="entry name" value="HATPase_c"/>
    <property type="match status" value="1"/>
</dbReference>
<dbReference type="AlphaFoldDB" id="A0A6N0HSH2"/>
<feature type="domain" description="PAC" evidence="11">
    <location>
        <begin position="1"/>
        <end position="17"/>
    </location>
</feature>
<dbReference type="InterPro" id="IPR000700">
    <property type="entry name" value="PAS-assoc_C"/>
</dbReference>
<evidence type="ECO:0000256" key="8">
    <source>
        <dbReference type="ARBA" id="ARBA00023012"/>
    </source>
</evidence>
<dbReference type="PROSITE" id="PS50109">
    <property type="entry name" value="HIS_KIN"/>
    <property type="match status" value="1"/>
</dbReference>
<dbReference type="Gene3D" id="3.30.565.10">
    <property type="entry name" value="Histidine kinase-like ATPase, C-terminal domain"/>
    <property type="match status" value="1"/>
</dbReference>
<keyword evidence="8" id="KW-0902">Two-component regulatory system</keyword>
<evidence type="ECO:0000259" key="10">
    <source>
        <dbReference type="PROSITE" id="PS50109"/>
    </source>
</evidence>
<dbReference type="InterPro" id="IPR050736">
    <property type="entry name" value="Sensor_HK_Regulatory"/>
</dbReference>
<dbReference type="InterPro" id="IPR036097">
    <property type="entry name" value="HisK_dim/P_sf"/>
</dbReference>
<keyword evidence="6" id="KW-0418">Kinase</keyword>
<dbReference type="CDD" id="cd00082">
    <property type="entry name" value="HisKA"/>
    <property type="match status" value="1"/>
</dbReference>
<dbReference type="Gene3D" id="1.10.287.130">
    <property type="match status" value="1"/>
</dbReference>
<proteinExistence type="predicted"/>
<dbReference type="EMBL" id="CP054491">
    <property type="protein sequence ID" value="QKQ25236.1"/>
    <property type="molecule type" value="Genomic_DNA"/>
</dbReference>
<keyword evidence="7" id="KW-0067">ATP-binding</keyword>
<evidence type="ECO:0000256" key="5">
    <source>
        <dbReference type="ARBA" id="ARBA00022741"/>
    </source>
</evidence>
<keyword evidence="13" id="KW-1185">Reference proteome</keyword>
<dbReference type="RefSeq" id="WP_174672646.1">
    <property type="nucleotide sequence ID" value="NZ_CP054491.1"/>
</dbReference>
<dbReference type="SMART" id="SM00388">
    <property type="entry name" value="HisKA"/>
    <property type="match status" value="1"/>
</dbReference>
<evidence type="ECO:0000256" key="3">
    <source>
        <dbReference type="ARBA" id="ARBA00012438"/>
    </source>
</evidence>
<dbReference type="InterPro" id="IPR003594">
    <property type="entry name" value="HATPase_dom"/>
</dbReference>
<dbReference type="SMART" id="SM00387">
    <property type="entry name" value="HATPase_c"/>
    <property type="match status" value="1"/>
</dbReference>
<comment type="subcellular location">
    <subcellularLocation>
        <location evidence="2">Membrane</location>
    </subcellularLocation>
</comment>
<gene>
    <name evidence="12" type="ORF">HUE57_02210</name>
</gene>
<evidence type="ECO:0000256" key="7">
    <source>
        <dbReference type="ARBA" id="ARBA00022840"/>
    </source>
</evidence>
<dbReference type="PANTHER" id="PTHR43711:SF1">
    <property type="entry name" value="HISTIDINE KINASE 1"/>
    <property type="match status" value="1"/>
</dbReference>
<dbReference type="Pfam" id="PF00512">
    <property type="entry name" value="HisKA"/>
    <property type="match status" value="1"/>
</dbReference>
<evidence type="ECO:0000313" key="13">
    <source>
        <dbReference type="Proteomes" id="UP000509658"/>
    </source>
</evidence>
<keyword evidence="5" id="KW-0547">Nucleotide-binding</keyword>
<dbReference type="GO" id="GO:0000155">
    <property type="term" value="F:phosphorelay sensor kinase activity"/>
    <property type="evidence" value="ECO:0007669"/>
    <property type="project" value="InterPro"/>
</dbReference>
<dbReference type="InterPro" id="IPR036890">
    <property type="entry name" value="HATPase_C_sf"/>
</dbReference>
<dbReference type="EC" id="2.7.13.3" evidence="3"/>
<evidence type="ECO:0000256" key="9">
    <source>
        <dbReference type="ARBA" id="ARBA00023136"/>
    </source>
</evidence>
<dbReference type="InterPro" id="IPR005467">
    <property type="entry name" value="His_kinase_dom"/>
</dbReference>
<evidence type="ECO:0000313" key="12">
    <source>
        <dbReference type="EMBL" id="QKQ25236.1"/>
    </source>
</evidence>
<dbReference type="FunFam" id="1.10.287.130:FF:000038">
    <property type="entry name" value="Sensory transduction histidine kinase"/>
    <property type="match status" value="1"/>
</dbReference>